<evidence type="ECO:0000259" key="1">
    <source>
        <dbReference type="SMART" id="SM00646"/>
    </source>
</evidence>
<keyword evidence="2" id="KW-0378">Hydrolase</keyword>
<feature type="domain" description="MurNAc-LAA" evidence="1">
    <location>
        <begin position="69"/>
        <end position="174"/>
    </location>
</feature>
<proteinExistence type="predicted"/>
<protein>
    <submittedName>
        <fullName evidence="2">N-acetylmuramoyl-L-alanine amidase</fullName>
        <ecNumber evidence="2">3.5.1.28</ecNumber>
    </submittedName>
</protein>
<dbReference type="CDD" id="cd02696">
    <property type="entry name" value="MurNAc-LAA"/>
    <property type="match status" value="1"/>
</dbReference>
<gene>
    <name evidence="2" type="ORF">J2Z43_000348</name>
</gene>
<dbReference type="SUPFAM" id="SSF53187">
    <property type="entry name" value="Zn-dependent exopeptidases"/>
    <property type="match status" value="1"/>
</dbReference>
<dbReference type="PANTHER" id="PTHR30404">
    <property type="entry name" value="N-ACETYLMURAMOYL-L-ALANINE AMIDASE"/>
    <property type="match status" value="1"/>
</dbReference>
<dbReference type="RefSeq" id="WP_209455560.1">
    <property type="nucleotide sequence ID" value="NZ_BAAACS010000017.1"/>
</dbReference>
<dbReference type="Gene3D" id="3.40.630.40">
    <property type="entry name" value="Zn-dependent exopeptidases"/>
    <property type="match status" value="1"/>
</dbReference>
<dbReference type="EC" id="3.5.1.28" evidence="2"/>
<dbReference type="PANTHER" id="PTHR30404:SF8">
    <property type="entry name" value="AUTOLYSIN PH-RELATED"/>
    <property type="match status" value="1"/>
</dbReference>
<keyword evidence="3" id="KW-1185">Reference proteome</keyword>
<evidence type="ECO:0000313" key="2">
    <source>
        <dbReference type="EMBL" id="MBP1853958.1"/>
    </source>
</evidence>
<organism evidence="2 3">
    <name type="scientific">Metaclostridioides mangenotii</name>
    <dbReference type="NCBI Taxonomy" id="1540"/>
    <lineage>
        <taxon>Bacteria</taxon>
        <taxon>Bacillati</taxon>
        <taxon>Bacillota</taxon>
        <taxon>Clostridia</taxon>
        <taxon>Peptostreptococcales</taxon>
        <taxon>Peptostreptococcaceae</taxon>
        <taxon>Metaclostridioides</taxon>
    </lineage>
</organism>
<dbReference type="Pfam" id="PF01520">
    <property type="entry name" value="Amidase_3"/>
    <property type="match status" value="1"/>
</dbReference>
<dbReference type="InterPro" id="IPR002508">
    <property type="entry name" value="MurNAc-LAA_cat"/>
</dbReference>
<comment type="caution">
    <text evidence="2">The sequence shown here is derived from an EMBL/GenBank/DDBJ whole genome shotgun (WGS) entry which is preliminary data.</text>
</comment>
<dbReference type="EMBL" id="JAGGJX010000001">
    <property type="protein sequence ID" value="MBP1853958.1"/>
    <property type="molecule type" value="Genomic_DNA"/>
</dbReference>
<dbReference type="Proteomes" id="UP000767291">
    <property type="component" value="Unassembled WGS sequence"/>
</dbReference>
<sequence length="227" mass="25190">MKICISVGHSILKNGRNTSANGVVNEYEYNKKLAPFVVNALKKEGHSVDLLICPEILFITKDEEKTYKLKRINSKKYDLIVELHLNSYDGLSKGSEVLYNSNEGKTYADRIVKRLGVNFTNRGSKSRPGLHILNSTDCTAIIVESFFCDSYEDYKKAESLGAIGMAKIISEGILNKAIQGPGSNPGNENNKPYETVIVYNGEKDKAAALQEYIKHSSVVDVYGEEVN</sequence>
<reference evidence="2 3" key="1">
    <citation type="submission" date="2021-03" db="EMBL/GenBank/DDBJ databases">
        <title>Genomic Encyclopedia of Type Strains, Phase IV (KMG-IV): sequencing the most valuable type-strain genomes for metagenomic binning, comparative biology and taxonomic classification.</title>
        <authorList>
            <person name="Goeker M."/>
        </authorList>
    </citation>
    <scope>NUCLEOTIDE SEQUENCE [LARGE SCALE GENOMIC DNA]</scope>
    <source>
        <strain evidence="2 3">DSM 1289</strain>
    </source>
</reference>
<dbReference type="SMART" id="SM00646">
    <property type="entry name" value="Ami_3"/>
    <property type="match status" value="1"/>
</dbReference>
<accession>A0ABS4E7S5</accession>
<dbReference type="GO" id="GO:0008745">
    <property type="term" value="F:N-acetylmuramoyl-L-alanine amidase activity"/>
    <property type="evidence" value="ECO:0007669"/>
    <property type="project" value="UniProtKB-EC"/>
</dbReference>
<dbReference type="InterPro" id="IPR050695">
    <property type="entry name" value="N-acetylmuramoyl_amidase_3"/>
</dbReference>
<evidence type="ECO:0000313" key="3">
    <source>
        <dbReference type="Proteomes" id="UP000767291"/>
    </source>
</evidence>
<name>A0ABS4E7S5_9FIRM</name>